<dbReference type="Proteomes" id="UP001341840">
    <property type="component" value="Unassembled WGS sequence"/>
</dbReference>
<reference evidence="2 3" key="1">
    <citation type="journal article" date="2023" name="Plants (Basel)">
        <title>Bridging the Gap: Combining Genomics and Transcriptomics Approaches to Understand Stylosanthes scabra, an Orphan Legume from the Brazilian Caatinga.</title>
        <authorList>
            <person name="Ferreira-Neto J.R.C."/>
            <person name="da Silva M.D."/>
            <person name="Binneck E."/>
            <person name="de Melo N.F."/>
            <person name="da Silva R.H."/>
            <person name="de Melo A.L.T.M."/>
            <person name="Pandolfi V."/>
            <person name="Bustamante F.O."/>
            <person name="Brasileiro-Vidal A.C."/>
            <person name="Benko-Iseppon A.M."/>
        </authorList>
    </citation>
    <scope>NUCLEOTIDE SEQUENCE [LARGE SCALE GENOMIC DNA]</scope>
    <source>
        <tissue evidence="2">Leaves</tissue>
    </source>
</reference>
<evidence type="ECO:0000313" key="2">
    <source>
        <dbReference type="EMBL" id="MED6191712.1"/>
    </source>
</evidence>
<comment type="caution">
    <text evidence="2">The sequence shown here is derived from an EMBL/GenBank/DDBJ whole genome shotgun (WGS) entry which is preliminary data.</text>
</comment>
<feature type="transmembrane region" description="Helical" evidence="1">
    <location>
        <begin position="77"/>
        <end position="97"/>
    </location>
</feature>
<proteinExistence type="predicted"/>
<evidence type="ECO:0000313" key="3">
    <source>
        <dbReference type="Proteomes" id="UP001341840"/>
    </source>
</evidence>
<evidence type="ECO:0000256" key="1">
    <source>
        <dbReference type="SAM" id="Phobius"/>
    </source>
</evidence>
<sequence>MFMSLERNLIHKQMRGKLKYFTCNSLAYKAHQHQYHQSNERDYVFKPKPKIKVGLLTSPRLVSQTTSRCQFGIRARLGHHLALVKFYLVSGYEFGVLLSRSSAAEVRVISFFFSLLLVPFVVVIFGGLSLLHHPHWRIIILIVHHQHHRCIIIIIGASSSSSSSVHHHHPISIGAYDIAVALVAST</sequence>
<accession>A0ABU6X257</accession>
<keyword evidence="1" id="KW-0472">Membrane</keyword>
<feature type="transmembrane region" description="Helical" evidence="1">
    <location>
        <begin position="109"/>
        <end position="131"/>
    </location>
</feature>
<keyword evidence="3" id="KW-1185">Reference proteome</keyword>
<gene>
    <name evidence="2" type="ORF">PIB30_003055</name>
</gene>
<keyword evidence="1" id="KW-0812">Transmembrane</keyword>
<dbReference type="EMBL" id="JASCZI010211454">
    <property type="protein sequence ID" value="MED6191712.1"/>
    <property type="molecule type" value="Genomic_DNA"/>
</dbReference>
<protein>
    <submittedName>
        <fullName evidence="2">Uncharacterized protein</fullName>
    </submittedName>
</protein>
<keyword evidence="1" id="KW-1133">Transmembrane helix</keyword>
<organism evidence="2 3">
    <name type="scientific">Stylosanthes scabra</name>
    <dbReference type="NCBI Taxonomy" id="79078"/>
    <lineage>
        <taxon>Eukaryota</taxon>
        <taxon>Viridiplantae</taxon>
        <taxon>Streptophyta</taxon>
        <taxon>Embryophyta</taxon>
        <taxon>Tracheophyta</taxon>
        <taxon>Spermatophyta</taxon>
        <taxon>Magnoliopsida</taxon>
        <taxon>eudicotyledons</taxon>
        <taxon>Gunneridae</taxon>
        <taxon>Pentapetalae</taxon>
        <taxon>rosids</taxon>
        <taxon>fabids</taxon>
        <taxon>Fabales</taxon>
        <taxon>Fabaceae</taxon>
        <taxon>Papilionoideae</taxon>
        <taxon>50 kb inversion clade</taxon>
        <taxon>dalbergioids sensu lato</taxon>
        <taxon>Dalbergieae</taxon>
        <taxon>Pterocarpus clade</taxon>
        <taxon>Stylosanthes</taxon>
    </lineage>
</organism>
<name>A0ABU6X257_9FABA</name>